<evidence type="ECO:0000256" key="2">
    <source>
        <dbReference type="ARBA" id="ARBA00008352"/>
    </source>
</evidence>
<dbReference type="KEGG" id="asau:88174065"/>
<evidence type="ECO:0000313" key="7">
    <source>
        <dbReference type="Proteomes" id="UP001338582"/>
    </source>
</evidence>
<evidence type="ECO:0000256" key="3">
    <source>
        <dbReference type="ARBA" id="ARBA00023242"/>
    </source>
</evidence>
<dbReference type="GO" id="GO:0006383">
    <property type="term" value="P:transcription by RNA polymerase III"/>
    <property type="evidence" value="ECO:0007669"/>
    <property type="project" value="UniProtKB-UniRule"/>
</dbReference>
<feature type="compositionally biased region" description="Acidic residues" evidence="5">
    <location>
        <begin position="168"/>
        <end position="190"/>
    </location>
</feature>
<reference evidence="6 7" key="1">
    <citation type="submission" date="2023-10" db="EMBL/GenBank/DDBJ databases">
        <title>Draft Genome Sequence of Candida saopaulonensis from a very Premature Infant with Sepsis.</title>
        <authorList>
            <person name="Ning Y."/>
            <person name="Dai R."/>
            <person name="Xiao M."/>
            <person name="Xu Y."/>
            <person name="Yan Q."/>
            <person name="Zhang L."/>
        </authorList>
    </citation>
    <scope>NUCLEOTIDE SEQUENCE [LARGE SCALE GENOMIC DNA]</scope>
    <source>
        <strain evidence="6 7">19XY460</strain>
    </source>
</reference>
<dbReference type="GeneID" id="88174065"/>
<dbReference type="Proteomes" id="UP001338582">
    <property type="component" value="Chromosome 3"/>
</dbReference>
<accession>A0AAX4HAU3</accession>
<dbReference type="EMBL" id="CP138896">
    <property type="protein sequence ID" value="WPK25676.1"/>
    <property type="molecule type" value="Genomic_DNA"/>
</dbReference>
<keyword evidence="7" id="KW-1185">Reference proteome</keyword>
<dbReference type="PANTHER" id="PTHR15367:SF2">
    <property type="entry name" value="DNA-DIRECTED RNA POLYMERASE III SUBUNIT"/>
    <property type="match status" value="1"/>
</dbReference>
<comment type="subcellular location">
    <subcellularLocation>
        <location evidence="1 4">Nucleus</location>
    </subcellularLocation>
</comment>
<dbReference type="GO" id="GO:0005666">
    <property type="term" value="C:RNA polymerase III complex"/>
    <property type="evidence" value="ECO:0007669"/>
    <property type="project" value="UniProtKB-UniRule"/>
</dbReference>
<dbReference type="AlphaFoldDB" id="A0AAX4HAU3"/>
<evidence type="ECO:0000256" key="1">
    <source>
        <dbReference type="ARBA" id="ARBA00004123"/>
    </source>
</evidence>
<comment type="subunit">
    <text evidence="4">Component of the RNA polymerase III (Pol III) complex.</text>
</comment>
<protein>
    <recommendedName>
        <fullName evidence="4">DNA-directed RNA polymerase III subunit</fullName>
    </recommendedName>
</protein>
<sequence length="213" mass="23790">MSFKKSSGRPNLLFGVGLDDLKAEEQNSQKPFIELPVHSALSPYEESAAKQTIALQKLLYNGPFFSGSESLALKASAPPIERYSDRYKQVKKVGTLIDEYPYQLEFFPEELYSVMGLSKKKKALLLSAFKADGGLASYEISLQGETVDVLEKLKHMAEELDANGNAQEGDEGLEEDDIDDHFESDDDNDYNAERYFENGDDDMGDDEDDEAAF</sequence>
<evidence type="ECO:0000256" key="4">
    <source>
        <dbReference type="PIRNR" id="PIRNR000777"/>
    </source>
</evidence>
<keyword evidence="3 4" id="KW-0539">Nucleus</keyword>
<dbReference type="PIRSF" id="PIRSF000777">
    <property type="entry name" value="RNA_polIII_C31"/>
    <property type="match status" value="1"/>
</dbReference>
<proteinExistence type="inferred from homology"/>
<dbReference type="InterPro" id="IPR024661">
    <property type="entry name" value="RNA_pol_III_Rpc31"/>
</dbReference>
<evidence type="ECO:0000313" key="6">
    <source>
        <dbReference type="EMBL" id="WPK25676.1"/>
    </source>
</evidence>
<feature type="region of interest" description="Disordered" evidence="5">
    <location>
        <begin position="162"/>
        <end position="213"/>
    </location>
</feature>
<dbReference type="RefSeq" id="XP_062878058.1">
    <property type="nucleotide sequence ID" value="XM_063021988.1"/>
</dbReference>
<feature type="compositionally biased region" description="Acidic residues" evidence="5">
    <location>
        <begin position="198"/>
        <end position="213"/>
    </location>
</feature>
<comment type="function">
    <text evidence="4">DNA-dependent RNA polymerase catalyzes the transcription of DNA into RNA using the four ribonucleoside triphosphates as substrates. Specific peripheric component of RNA polymerase III which synthesizes small RNAs, such as 5S rRNA and tRNAs.</text>
</comment>
<comment type="similarity">
    <text evidence="2 4">Belongs to the eukaryotic RPC7 RNA polymerase subunit family.</text>
</comment>
<dbReference type="PANTHER" id="PTHR15367">
    <property type="entry name" value="DNA-DIRECTED RNA POLYMERASE III"/>
    <property type="match status" value="1"/>
</dbReference>
<dbReference type="Pfam" id="PF11705">
    <property type="entry name" value="RNA_pol_3_Rpc31"/>
    <property type="match status" value="1"/>
</dbReference>
<name>A0AAX4HAU3_9ASCO</name>
<organism evidence="6 7">
    <name type="scientific">Australozyma saopauloensis</name>
    <dbReference type="NCBI Taxonomy" id="291208"/>
    <lineage>
        <taxon>Eukaryota</taxon>
        <taxon>Fungi</taxon>
        <taxon>Dikarya</taxon>
        <taxon>Ascomycota</taxon>
        <taxon>Saccharomycotina</taxon>
        <taxon>Pichiomycetes</taxon>
        <taxon>Metschnikowiaceae</taxon>
        <taxon>Australozyma</taxon>
    </lineage>
</organism>
<evidence type="ECO:0000256" key="5">
    <source>
        <dbReference type="SAM" id="MobiDB-lite"/>
    </source>
</evidence>
<gene>
    <name evidence="6" type="ORF">PUMCH_003001</name>
</gene>